<dbReference type="AlphaFoldDB" id="A0AAU7D5S6"/>
<feature type="domain" description="PLL-like beta propeller" evidence="1">
    <location>
        <begin position="31"/>
        <end position="335"/>
    </location>
</feature>
<gene>
    <name evidence="2" type="ORF">P8936_12140</name>
</gene>
<accession>A0AAU7D5S6</accession>
<dbReference type="CDD" id="cd22954">
    <property type="entry name" value="PLL_lectin"/>
    <property type="match status" value="1"/>
</dbReference>
<sequence length="349" mass="37065">MTTPITYSIKFDRTDSGLNGAVDLGNSPNHITMGRNNDGLLEIFFAGTDRALYHIRQVDGSTWEGLGSFAGSTAQQVAVASGPAGFLYLFYIGTNNHLYIIQQTSLSQNTWSAKQILGGASAKSVTVAQNANGYLDVFYVGTNNNLYHNYQTVPRGWSGEIHLAGAQAKQVAVASNADGRLEAFYVGTNNDLYHIAQTVANDSLTWTSEQRLSGASANQVAAARNQDGRLQVVYFGTNAAIYSNAQIGPNSTTWTGETLVSGGIGALPPPSPTQQIALAGEQSGALQLFYVAASTALHYNIQSGPNGTWIGESRIETQDYVNEVTIANNADGSLALAYIAQVVNPVNGR</sequence>
<dbReference type="Gene3D" id="2.120.10.70">
    <property type="entry name" value="Fucose-specific lectin"/>
    <property type="match status" value="2"/>
</dbReference>
<evidence type="ECO:0000259" key="1">
    <source>
        <dbReference type="Pfam" id="PF26607"/>
    </source>
</evidence>
<name>A0AAU7D5S6_9BACT</name>
<evidence type="ECO:0000313" key="2">
    <source>
        <dbReference type="EMBL" id="XBH12440.1"/>
    </source>
</evidence>
<protein>
    <recommendedName>
        <fullName evidence="1">PLL-like beta propeller domain-containing protein</fullName>
    </recommendedName>
</protein>
<dbReference type="Pfam" id="PF26607">
    <property type="entry name" value="DUF8189"/>
    <property type="match status" value="1"/>
</dbReference>
<organism evidence="2">
    <name type="scientific">Edaphobacter paludis</name>
    <dbReference type="NCBI Taxonomy" id="3035702"/>
    <lineage>
        <taxon>Bacteria</taxon>
        <taxon>Pseudomonadati</taxon>
        <taxon>Acidobacteriota</taxon>
        <taxon>Terriglobia</taxon>
        <taxon>Terriglobales</taxon>
        <taxon>Acidobacteriaceae</taxon>
        <taxon>Edaphobacter</taxon>
    </lineage>
</organism>
<dbReference type="RefSeq" id="WP_348269462.1">
    <property type="nucleotide sequence ID" value="NZ_CP121195.1"/>
</dbReference>
<dbReference type="InterPro" id="IPR058502">
    <property type="entry name" value="PLL-like_beta-prop"/>
</dbReference>
<reference evidence="2" key="1">
    <citation type="submission" date="2023-03" db="EMBL/GenBank/DDBJ databases">
        <title>Edaphobacter sp.</title>
        <authorList>
            <person name="Huber K.J."/>
            <person name="Papendorf J."/>
            <person name="Pilke C."/>
            <person name="Bunk B."/>
            <person name="Sproeer C."/>
            <person name="Pester M."/>
        </authorList>
    </citation>
    <scope>NUCLEOTIDE SEQUENCE</scope>
    <source>
        <strain evidence="2">DSM 109920</strain>
    </source>
</reference>
<dbReference type="SUPFAM" id="SSF89372">
    <property type="entry name" value="Fucose-specific lectin"/>
    <property type="match status" value="1"/>
</dbReference>
<dbReference type="EMBL" id="CP121195">
    <property type="protein sequence ID" value="XBH12440.1"/>
    <property type="molecule type" value="Genomic_DNA"/>
</dbReference>
<proteinExistence type="predicted"/>